<evidence type="ECO:0000256" key="1">
    <source>
        <dbReference type="SAM" id="Coils"/>
    </source>
</evidence>
<comment type="caution">
    <text evidence="4">The sequence shown here is derived from an EMBL/GenBank/DDBJ whole genome shotgun (WGS) entry which is preliminary data.</text>
</comment>
<sequence length="1062" mass="119727">MFGVELIALAIGLGGIALAYFFLNHFLREKTFEEALAEQRGGSARASYASDASNKASKDKSRIKKAKPQQNDAGSDGEQPRLAAATEKLRVNQVHAEVKTTTKGKQQQQQQSQKGKVQASGTDGESSANEAAPVPVKRQEKTTEASKSKVASPQPQQLAKEKSVEKKKKTSSKRTDKSESENDENASLANKASHMLDTVAAATAAQGKVLKERGGQVLSDVTATLSAESHHLMEQAEHVASNVATAVSEQGKVLMEKAQHLMESMPRPSEAMAAVTTAGKAGGKDKKKTAKKSETSVNTVNEQQTDNGPKDLNKQEGTQRRKEKTASTSESTSRKEVLFAASPAATGSEYSEVLGLLRNVNLSDEQTQGLLHVLIVKQSERHSEWVQLGKSKTVDPATLARRLIEGKEKDLIEEKGLNRVLSEQLKDLKGLLNQERLQSRQLTEAQKSLAEKVPTLENQVRTLTLRLKEVQDKHAADVNQFTQRLKESESQSRLASSESSDQLTRVRDDAEDMTSELASCRTEKERLMRDLQTGYIKIQQLEEQVQHLTQQNKMQLLETETHVRSSEEDIGNELEEMKAALETMRSQLQESRDRERHAAHERETIDKKLSDLNSALSKRDAEIQELVQQVENFQTENSEMKQMNEKLTQSITALQEARGSQEQYNQEEAHLREEVLKLTSSVEDFKQKEEEAKSKVDQVRSEALQDAQERYESRFAELQGKHRDVLNRLFPSIHVDHSLNADEWLSHFETQVKQSIRKDDAQTHRVEQLEKELADSKSQAEHLRKSLAETEKKLHELQASIESEEEKWELVDRSAKDYEHKCRTLETQLSQLAEEKNHSHRLLEERQSSVSAMEHRLKEAEERLQSVSSIEESLNQLRRDADTLKGDLGLARREKDHLSEELTNTKRSLEESQNSKREVDHQLAAVLQEINELKNKSQNLDQLHQDAQGLRSALDGEKENARKMAQELLRQRGLISFGLDSLKKEEEVVHRLREALNDQEQLLRRGNGEMNGQAGGDHMSDHSGRRSPHFENDHPHSPQTPVIKKKPKKDSWRGLLCSVKKL</sequence>
<proteinExistence type="predicted"/>
<dbReference type="OrthoDB" id="6410656at2759"/>
<dbReference type="Proteomes" id="UP000186922">
    <property type="component" value="Unassembled WGS sequence"/>
</dbReference>
<dbReference type="PANTHER" id="PTHR18939">
    <property type="entry name" value="RIBOSOME BINDING PROTEIN-1"/>
    <property type="match status" value="1"/>
</dbReference>
<dbReference type="AlphaFoldDB" id="A0A1D1VEU2"/>
<evidence type="ECO:0000313" key="4">
    <source>
        <dbReference type="EMBL" id="GAU97413.1"/>
    </source>
</evidence>
<dbReference type="PANTHER" id="PTHR18939:SF4">
    <property type="entry name" value="RIBOSOME-BINDING PROTEIN 1"/>
    <property type="match status" value="1"/>
</dbReference>
<feature type="compositionally biased region" description="Basic and acidic residues" evidence="2">
    <location>
        <begin position="308"/>
        <end position="320"/>
    </location>
</feature>
<protein>
    <recommendedName>
        <fullName evidence="6">Ribosome receptor lysine/proline rich domain-containing protein</fullName>
    </recommendedName>
</protein>
<feature type="compositionally biased region" description="Low complexity" evidence="2">
    <location>
        <begin position="491"/>
        <end position="500"/>
    </location>
</feature>
<feature type="compositionally biased region" description="Polar residues" evidence="2">
    <location>
        <begin position="119"/>
        <end position="129"/>
    </location>
</feature>
<feature type="region of interest" description="Disordered" evidence="2">
    <location>
        <begin position="263"/>
        <end position="340"/>
    </location>
</feature>
<reference evidence="4 5" key="1">
    <citation type="journal article" date="2016" name="Nat. Commun.">
        <title>Extremotolerant tardigrade genome and improved radiotolerance of human cultured cells by tardigrade-unique protein.</title>
        <authorList>
            <person name="Hashimoto T."/>
            <person name="Horikawa D.D."/>
            <person name="Saito Y."/>
            <person name="Kuwahara H."/>
            <person name="Kozuka-Hata H."/>
            <person name="Shin-I T."/>
            <person name="Minakuchi Y."/>
            <person name="Ohishi K."/>
            <person name="Motoyama A."/>
            <person name="Aizu T."/>
            <person name="Enomoto A."/>
            <person name="Kondo K."/>
            <person name="Tanaka S."/>
            <person name="Hara Y."/>
            <person name="Koshikawa S."/>
            <person name="Sagara H."/>
            <person name="Miura T."/>
            <person name="Yokobori S."/>
            <person name="Miyagawa K."/>
            <person name="Suzuki Y."/>
            <person name="Kubo T."/>
            <person name="Oyama M."/>
            <person name="Kohara Y."/>
            <person name="Fujiyama A."/>
            <person name="Arakawa K."/>
            <person name="Katayama T."/>
            <person name="Toyoda A."/>
            <person name="Kunieda T."/>
        </authorList>
    </citation>
    <scope>NUCLEOTIDE SEQUENCE [LARGE SCALE GENOMIC DNA]</scope>
    <source>
        <strain evidence="4 5">YOKOZUNA-1</strain>
    </source>
</reference>
<keyword evidence="1" id="KW-0175">Coiled coil</keyword>
<feature type="region of interest" description="Disordered" evidence="2">
    <location>
        <begin position="1006"/>
        <end position="1053"/>
    </location>
</feature>
<feature type="region of interest" description="Disordered" evidence="2">
    <location>
        <begin position="888"/>
        <end position="917"/>
    </location>
</feature>
<feature type="compositionally biased region" description="Polar residues" evidence="2">
    <location>
        <begin position="295"/>
        <end position="307"/>
    </location>
</feature>
<accession>A0A1D1VEU2</accession>
<feature type="compositionally biased region" description="Basic and acidic residues" evidence="2">
    <location>
        <begin position="137"/>
        <end position="147"/>
    </location>
</feature>
<dbReference type="GO" id="GO:0005789">
    <property type="term" value="C:endoplasmic reticulum membrane"/>
    <property type="evidence" value="ECO:0007669"/>
    <property type="project" value="TreeGrafter"/>
</dbReference>
<feature type="compositionally biased region" description="Basic and acidic residues" evidence="2">
    <location>
        <begin position="1018"/>
        <end position="1036"/>
    </location>
</feature>
<feature type="compositionally biased region" description="Low complexity" evidence="2">
    <location>
        <begin position="99"/>
        <end position="118"/>
    </location>
</feature>
<organism evidence="4 5">
    <name type="scientific">Ramazzottius varieornatus</name>
    <name type="common">Water bear</name>
    <name type="synonym">Tardigrade</name>
    <dbReference type="NCBI Taxonomy" id="947166"/>
    <lineage>
        <taxon>Eukaryota</taxon>
        <taxon>Metazoa</taxon>
        <taxon>Ecdysozoa</taxon>
        <taxon>Tardigrada</taxon>
        <taxon>Eutardigrada</taxon>
        <taxon>Parachela</taxon>
        <taxon>Hypsibioidea</taxon>
        <taxon>Ramazzottiidae</taxon>
        <taxon>Ramazzottius</taxon>
    </lineage>
</organism>
<evidence type="ECO:0000256" key="2">
    <source>
        <dbReference type="SAM" id="MobiDB-lite"/>
    </source>
</evidence>
<feature type="region of interest" description="Disordered" evidence="2">
    <location>
        <begin position="483"/>
        <end position="518"/>
    </location>
</feature>
<keyword evidence="5" id="KW-1185">Reference proteome</keyword>
<feature type="region of interest" description="Disordered" evidence="2">
    <location>
        <begin position="590"/>
        <end position="610"/>
    </location>
</feature>
<dbReference type="Gene3D" id="1.20.5.170">
    <property type="match status" value="1"/>
</dbReference>
<gene>
    <name evidence="4" type="primary">RvY_08718</name>
    <name evidence="4" type="synonym">RvY_08718.1</name>
    <name evidence="4" type="ORF">RvY_08718-1</name>
</gene>
<feature type="coiled-coil region" evidence="1">
    <location>
        <begin position="418"/>
        <end position="473"/>
    </location>
</feature>
<dbReference type="STRING" id="947166.A0A1D1VEU2"/>
<feature type="region of interest" description="Disordered" evidence="2">
    <location>
        <begin position="41"/>
        <end position="192"/>
    </location>
</feature>
<evidence type="ECO:0000313" key="5">
    <source>
        <dbReference type="Proteomes" id="UP000186922"/>
    </source>
</evidence>
<name>A0A1D1VEU2_RAMVA</name>
<keyword evidence="3" id="KW-0472">Membrane</keyword>
<feature type="compositionally biased region" description="Low complexity" evidence="2">
    <location>
        <begin position="46"/>
        <end position="55"/>
    </location>
</feature>
<evidence type="ECO:0008006" key="6">
    <source>
        <dbReference type="Google" id="ProtNLM"/>
    </source>
</evidence>
<evidence type="ECO:0000256" key="3">
    <source>
        <dbReference type="SAM" id="Phobius"/>
    </source>
</evidence>
<dbReference type="SUPFAM" id="SSF57997">
    <property type="entry name" value="Tropomyosin"/>
    <property type="match status" value="1"/>
</dbReference>
<dbReference type="EMBL" id="BDGG01000004">
    <property type="protein sequence ID" value="GAU97413.1"/>
    <property type="molecule type" value="Genomic_DNA"/>
</dbReference>
<keyword evidence="3" id="KW-0812">Transmembrane</keyword>
<feature type="transmembrane region" description="Helical" evidence="3">
    <location>
        <begin position="6"/>
        <end position="23"/>
    </location>
</feature>
<keyword evidence="3" id="KW-1133">Transmembrane helix</keyword>
<dbReference type="InterPro" id="IPR040248">
    <property type="entry name" value="RRBP1"/>
</dbReference>